<sequence>MSDPVNHPKHYTQHPSGVECIQITEHMGFNLGNAVKYIWRADLKNDAIEDLKKARWYIEREMQKREREALT</sequence>
<dbReference type="RefSeq" id="WP_090807017.1">
    <property type="nucleotide sequence ID" value="NZ_FNKX01000002.1"/>
</dbReference>
<reference evidence="2" key="1">
    <citation type="submission" date="2016-10" db="EMBL/GenBank/DDBJ databases">
        <authorList>
            <person name="Varghese N."/>
            <person name="Submissions S."/>
        </authorList>
    </citation>
    <scope>NUCLEOTIDE SEQUENCE [LARGE SCALE GENOMIC DNA]</scope>
    <source>
        <strain evidence="2">DUS833</strain>
    </source>
</reference>
<proteinExistence type="predicted"/>
<dbReference type="InterPro" id="IPR021739">
    <property type="entry name" value="SaV-like"/>
</dbReference>
<accession>A0A1H1JBF8</accession>
<dbReference type="STRING" id="157910.SAMN05445850_4525"/>
<dbReference type="AlphaFoldDB" id="A0A1H1JBF8"/>
<keyword evidence="2" id="KW-1185">Reference proteome</keyword>
<organism evidence="1 2">
    <name type="scientific">Paraburkholderia tuberum</name>
    <dbReference type="NCBI Taxonomy" id="157910"/>
    <lineage>
        <taxon>Bacteria</taxon>
        <taxon>Pseudomonadati</taxon>
        <taxon>Pseudomonadota</taxon>
        <taxon>Betaproteobacteria</taxon>
        <taxon>Burkholderiales</taxon>
        <taxon>Burkholderiaceae</taxon>
        <taxon>Paraburkholderia</taxon>
    </lineage>
</organism>
<dbReference type="Proteomes" id="UP000199365">
    <property type="component" value="Unassembled WGS sequence"/>
</dbReference>
<evidence type="ECO:0000313" key="1">
    <source>
        <dbReference type="EMBL" id="SDR47233.1"/>
    </source>
</evidence>
<protein>
    <submittedName>
        <fullName evidence="1">Protein of unknwon function</fullName>
    </submittedName>
</protein>
<dbReference type="Pfam" id="PF11753">
    <property type="entry name" value="DUF3310"/>
    <property type="match status" value="1"/>
</dbReference>
<dbReference type="EMBL" id="FNKX01000002">
    <property type="protein sequence ID" value="SDR47233.1"/>
    <property type="molecule type" value="Genomic_DNA"/>
</dbReference>
<evidence type="ECO:0000313" key="2">
    <source>
        <dbReference type="Proteomes" id="UP000199365"/>
    </source>
</evidence>
<gene>
    <name evidence="1" type="ORF">SAMN05445850_4525</name>
</gene>
<name>A0A1H1JBF8_9BURK</name>